<feature type="transmembrane region" description="Helical" evidence="7">
    <location>
        <begin position="21"/>
        <end position="49"/>
    </location>
</feature>
<dbReference type="GeneID" id="13794527"/>
<comment type="similarity">
    <text evidence="6">Belongs to the ABC-4 integral membrane protein family.</text>
</comment>
<keyword evidence="4 7" id="KW-1133">Transmembrane helix</keyword>
<evidence type="ECO:0000256" key="3">
    <source>
        <dbReference type="ARBA" id="ARBA00022692"/>
    </source>
</evidence>
<feature type="transmembrane region" description="Helical" evidence="7">
    <location>
        <begin position="284"/>
        <end position="306"/>
    </location>
</feature>
<evidence type="ECO:0000313" key="10">
    <source>
        <dbReference type="EMBL" id="AFU59432.1"/>
    </source>
</evidence>
<evidence type="ECO:0000256" key="7">
    <source>
        <dbReference type="SAM" id="Phobius"/>
    </source>
</evidence>
<dbReference type="HOGENOM" id="CLU_000604_8_0_2"/>
<evidence type="ECO:0000259" key="8">
    <source>
        <dbReference type="Pfam" id="PF02687"/>
    </source>
</evidence>
<dbReference type="InterPro" id="IPR050250">
    <property type="entry name" value="Macrolide_Exporter_MacB"/>
</dbReference>
<dbReference type="EMBL" id="CP002408">
    <property type="protein sequence ID" value="AFU59432.1"/>
    <property type="molecule type" value="Genomic_DNA"/>
</dbReference>
<reference evidence="10 11" key="1">
    <citation type="journal article" date="2012" name="Environ. Microbiol.">
        <title>The genome of the ammonia-oxidizing Candidatus Nitrososphaera gargensis: insights into metabolic versatility and environmental adaptations.</title>
        <authorList>
            <person name="Spang A."/>
            <person name="Poehlein A."/>
            <person name="Offre P."/>
            <person name="Zumbragel S."/>
            <person name="Haider S."/>
            <person name="Rychlik N."/>
            <person name="Nowka B."/>
            <person name="Schmeisser C."/>
            <person name="Lebedeva E.V."/>
            <person name="Rattei T."/>
            <person name="Bohm C."/>
            <person name="Schmid M."/>
            <person name="Galushko A."/>
            <person name="Hatzenpichler R."/>
            <person name="Weinmaier T."/>
            <person name="Daniel R."/>
            <person name="Schleper C."/>
            <person name="Spieck E."/>
            <person name="Streit W."/>
            <person name="Wagner M."/>
        </authorList>
    </citation>
    <scope>NUCLEOTIDE SEQUENCE [LARGE SCALE GENOMIC DNA]</scope>
    <source>
        <strain evidence="11">Ga9.2</strain>
    </source>
</reference>
<keyword evidence="3 7" id="KW-0812">Transmembrane</keyword>
<dbReference type="STRING" id="1237085.Ngar_c25090"/>
<dbReference type="InterPro" id="IPR003838">
    <property type="entry name" value="ABC3_permease_C"/>
</dbReference>
<name>K0ILC9_NITGG</name>
<dbReference type="RefSeq" id="WP_015019967.1">
    <property type="nucleotide sequence ID" value="NC_018719.1"/>
</dbReference>
<keyword evidence="5 7" id="KW-0472">Membrane</keyword>
<dbReference type="InterPro" id="IPR025857">
    <property type="entry name" value="MacB_PCD"/>
</dbReference>
<dbReference type="Pfam" id="PF12704">
    <property type="entry name" value="MacB_PCD"/>
    <property type="match status" value="1"/>
</dbReference>
<dbReference type="GO" id="GO:0022857">
    <property type="term" value="F:transmembrane transporter activity"/>
    <property type="evidence" value="ECO:0007669"/>
    <property type="project" value="TreeGrafter"/>
</dbReference>
<organism evidence="10 11">
    <name type="scientific">Nitrososphaera gargensis (strain Ga9.2)</name>
    <dbReference type="NCBI Taxonomy" id="1237085"/>
    <lineage>
        <taxon>Archaea</taxon>
        <taxon>Nitrososphaerota</taxon>
        <taxon>Nitrososphaeria</taxon>
        <taxon>Nitrososphaerales</taxon>
        <taxon>Nitrososphaeraceae</taxon>
        <taxon>Nitrososphaera</taxon>
    </lineage>
</organism>
<feature type="transmembrane region" description="Helical" evidence="7">
    <location>
        <begin position="327"/>
        <end position="360"/>
    </location>
</feature>
<sequence>MNIFQIFSLSFDALKERKVRSALTVLMVVVGSALMTALNGLGAGFGAFIDDQFSQLAPNILFVTSAQQSSQGPIGGGPPPAPKITLNEAVVSRIRSLPFVDDVIQSYQGQITLQSRGKSVDTTVFSIDPQKLYVIAPTIKFVEGSSIRQNDPSAIILSDRVANPPGDDVPFATIGQSLRVTYTFVDPDTGKQEEESKSFVVSGIMKPTGNPTIDNAVVFNRVSGDALLNKAGKYDALLVAAEDGDHVAIVEEEIRKLYGNDIGITTPEAILETIQQFTSGFTSFILSIALVALLVGGVGIITTLYTSVMERIREIGTMKAIGAQNGFILSLFLAEAMTIGIFGATLGMALGIVGGYVLVASFAQGPDASGLTPVFLPTDLAYVWALSVGLSILAGSYPAWKASRLPPIVALRRE</sequence>
<accession>K0ILC9</accession>
<dbReference type="PANTHER" id="PTHR30572:SF4">
    <property type="entry name" value="ABC TRANSPORTER PERMEASE YTRF"/>
    <property type="match status" value="1"/>
</dbReference>
<dbReference type="BioCyc" id="CNIT1237085:G1324-2508-MONOMER"/>
<dbReference type="KEGG" id="nga:Ngar_c25090"/>
<comment type="subcellular location">
    <subcellularLocation>
        <location evidence="1">Cell membrane</location>
        <topology evidence="1">Multi-pass membrane protein</topology>
    </subcellularLocation>
</comment>
<protein>
    <submittedName>
        <fullName evidence="10">ABC efflux transporter, FtsX-domain permease protein</fullName>
    </submittedName>
</protein>
<proteinExistence type="inferred from homology"/>
<evidence type="ECO:0000313" key="11">
    <source>
        <dbReference type="Proteomes" id="UP000008037"/>
    </source>
</evidence>
<feature type="domain" description="ABC3 transporter permease C-terminal" evidence="8">
    <location>
        <begin position="287"/>
        <end position="407"/>
    </location>
</feature>
<evidence type="ECO:0000256" key="2">
    <source>
        <dbReference type="ARBA" id="ARBA00022475"/>
    </source>
</evidence>
<evidence type="ECO:0000259" key="9">
    <source>
        <dbReference type="Pfam" id="PF12704"/>
    </source>
</evidence>
<dbReference type="Pfam" id="PF02687">
    <property type="entry name" value="FtsX"/>
    <property type="match status" value="1"/>
</dbReference>
<feature type="domain" description="MacB-like periplasmic core" evidence="9">
    <location>
        <begin position="21"/>
        <end position="257"/>
    </location>
</feature>
<dbReference type="Proteomes" id="UP000008037">
    <property type="component" value="Chromosome"/>
</dbReference>
<feature type="transmembrane region" description="Helical" evidence="7">
    <location>
        <begin position="380"/>
        <end position="400"/>
    </location>
</feature>
<dbReference type="OrthoDB" id="11469at2157"/>
<dbReference type="PANTHER" id="PTHR30572">
    <property type="entry name" value="MEMBRANE COMPONENT OF TRANSPORTER-RELATED"/>
    <property type="match status" value="1"/>
</dbReference>
<evidence type="ECO:0000256" key="6">
    <source>
        <dbReference type="ARBA" id="ARBA00038076"/>
    </source>
</evidence>
<keyword evidence="2" id="KW-1003">Cell membrane</keyword>
<dbReference type="AlphaFoldDB" id="K0ILC9"/>
<evidence type="ECO:0000256" key="4">
    <source>
        <dbReference type="ARBA" id="ARBA00022989"/>
    </source>
</evidence>
<evidence type="ECO:0000256" key="5">
    <source>
        <dbReference type="ARBA" id="ARBA00023136"/>
    </source>
</evidence>
<dbReference type="GO" id="GO:0005886">
    <property type="term" value="C:plasma membrane"/>
    <property type="evidence" value="ECO:0007669"/>
    <property type="project" value="UniProtKB-SubCell"/>
</dbReference>
<evidence type="ECO:0000256" key="1">
    <source>
        <dbReference type="ARBA" id="ARBA00004651"/>
    </source>
</evidence>
<gene>
    <name evidence="10" type="ordered locus">Ngar_c25090</name>
</gene>
<dbReference type="InParanoid" id="K0ILC9"/>
<keyword evidence="11" id="KW-1185">Reference proteome</keyword>